<dbReference type="AlphaFoldDB" id="A0A6C0KI73"/>
<name>A0A6C0KI73_9ZZZZ</name>
<reference evidence="1" key="1">
    <citation type="journal article" date="2020" name="Nature">
        <title>Giant virus diversity and host interactions through global metagenomics.</title>
        <authorList>
            <person name="Schulz F."/>
            <person name="Roux S."/>
            <person name="Paez-Espino D."/>
            <person name="Jungbluth S."/>
            <person name="Walsh D.A."/>
            <person name="Denef V.J."/>
            <person name="McMahon K.D."/>
            <person name="Konstantinidis K.T."/>
            <person name="Eloe-Fadrosh E.A."/>
            <person name="Kyrpides N.C."/>
            <person name="Woyke T."/>
        </authorList>
    </citation>
    <scope>NUCLEOTIDE SEQUENCE</scope>
    <source>
        <strain evidence="1">GVMAG-S-3300012919-55</strain>
    </source>
</reference>
<evidence type="ECO:0000313" key="1">
    <source>
        <dbReference type="EMBL" id="QHU17702.1"/>
    </source>
</evidence>
<accession>A0A6C0KI73</accession>
<protein>
    <submittedName>
        <fullName evidence="1">Uncharacterized protein</fullName>
    </submittedName>
</protein>
<sequence>MNHSVCNIEYDNELNKRLNTRFFPSQELQPNFDPRPVPTQYTHFMIHNPINQYKEQLRTYPEFKTSQVFYPGNAKGPIQAALQNVDIESLLGNRFMALQKNDQAFFIPSMHSSLYNHVDGLKSKPTGVEANLLPTSLVKNVDKCNLAPKTFNNSTRHNLKNL</sequence>
<proteinExistence type="predicted"/>
<organism evidence="1">
    <name type="scientific">viral metagenome</name>
    <dbReference type="NCBI Taxonomy" id="1070528"/>
    <lineage>
        <taxon>unclassified sequences</taxon>
        <taxon>metagenomes</taxon>
        <taxon>organismal metagenomes</taxon>
    </lineage>
</organism>
<dbReference type="EMBL" id="MN740917">
    <property type="protein sequence ID" value="QHU17702.1"/>
    <property type="molecule type" value="Genomic_DNA"/>
</dbReference>